<dbReference type="Pfam" id="PF01545">
    <property type="entry name" value="Cation_efflux"/>
    <property type="match status" value="1"/>
</dbReference>
<name>A0A6B8RJ61_9BACL</name>
<dbReference type="Pfam" id="PF16916">
    <property type="entry name" value="ZT_dimer"/>
    <property type="match status" value="1"/>
</dbReference>
<feature type="transmembrane region" description="Helical" evidence="7">
    <location>
        <begin position="183"/>
        <end position="202"/>
    </location>
</feature>
<evidence type="ECO:0000259" key="8">
    <source>
        <dbReference type="Pfam" id="PF01545"/>
    </source>
</evidence>
<evidence type="ECO:0000256" key="3">
    <source>
        <dbReference type="ARBA" id="ARBA00022448"/>
    </source>
</evidence>
<organism evidence="10 11">
    <name type="scientific">Paenibacillus psychroresistens</name>
    <dbReference type="NCBI Taxonomy" id="1778678"/>
    <lineage>
        <taxon>Bacteria</taxon>
        <taxon>Bacillati</taxon>
        <taxon>Bacillota</taxon>
        <taxon>Bacilli</taxon>
        <taxon>Bacillales</taxon>
        <taxon>Paenibacillaceae</taxon>
        <taxon>Paenibacillus</taxon>
    </lineage>
</organism>
<feature type="transmembrane region" description="Helical" evidence="7">
    <location>
        <begin position="39"/>
        <end position="60"/>
    </location>
</feature>
<sequence>MSDQRLIQAKSTAWAGMIVAILLIMMKGIVGLLSNSRALIADAAYSASVFAGSLAIRLGASPTKTSSSEEQTSRTAKAETITAILVAVLLLVVAMEIGISAVKTIFRGVSSPPEGYAVVAIVISILVKEVMFRYNYARGKKLASQSLIASAWEHRTDMYASFVALVGVTGALIGHSLEMKSLYIFDTVASFFIAILLLKMAYKLVLETVHSTDEHLLHAEDAAELISTVQKIKGIITVDELRARERGHYVLVDVKISVNPKISVHEGHEIARLVKQQLMKRFIHVSDVYIQVNPYDPGFPYKNNVDPDHSENASLLH</sequence>
<feature type="transmembrane region" description="Helical" evidence="7">
    <location>
        <begin position="81"/>
        <end position="103"/>
    </location>
</feature>
<dbReference type="InterPro" id="IPR027469">
    <property type="entry name" value="Cation_efflux_TMD_sf"/>
</dbReference>
<evidence type="ECO:0000313" key="11">
    <source>
        <dbReference type="Proteomes" id="UP000426246"/>
    </source>
</evidence>
<dbReference type="InterPro" id="IPR058533">
    <property type="entry name" value="Cation_efflux_TM"/>
</dbReference>
<keyword evidence="6 7" id="KW-0472">Membrane</keyword>
<evidence type="ECO:0000313" key="10">
    <source>
        <dbReference type="EMBL" id="QGQ95426.1"/>
    </source>
</evidence>
<dbReference type="GO" id="GO:0016020">
    <property type="term" value="C:membrane"/>
    <property type="evidence" value="ECO:0007669"/>
    <property type="project" value="UniProtKB-SubCell"/>
</dbReference>
<dbReference type="OrthoDB" id="9806522at2"/>
<dbReference type="InterPro" id="IPR050291">
    <property type="entry name" value="CDF_Transporter"/>
</dbReference>
<evidence type="ECO:0000256" key="4">
    <source>
        <dbReference type="ARBA" id="ARBA00022692"/>
    </source>
</evidence>
<dbReference type="Proteomes" id="UP000426246">
    <property type="component" value="Chromosome"/>
</dbReference>
<evidence type="ECO:0000256" key="1">
    <source>
        <dbReference type="ARBA" id="ARBA00004141"/>
    </source>
</evidence>
<dbReference type="InterPro" id="IPR036837">
    <property type="entry name" value="Cation_efflux_CTD_sf"/>
</dbReference>
<evidence type="ECO:0000259" key="9">
    <source>
        <dbReference type="Pfam" id="PF16916"/>
    </source>
</evidence>
<dbReference type="InterPro" id="IPR027470">
    <property type="entry name" value="Cation_efflux_CTD"/>
</dbReference>
<evidence type="ECO:0000256" key="6">
    <source>
        <dbReference type="ARBA" id="ARBA00023136"/>
    </source>
</evidence>
<gene>
    <name evidence="10" type="ORF">EHS13_11295</name>
</gene>
<dbReference type="SUPFAM" id="SSF160240">
    <property type="entry name" value="Cation efflux protein cytoplasmic domain-like"/>
    <property type="match status" value="1"/>
</dbReference>
<feature type="domain" description="Cation efflux protein cytoplasmic" evidence="9">
    <location>
        <begin position="219"/>
        <end position="295"/>
    </location>
</feature>
<dbReference type="EMBL" id="CP034235">
    <property type="protein sequence ID" value="QGQ95426.1"/>
    <property type="molecule type" value="Genomic_DNA"/>
</dbReference>
<feature type="transmembrane region" description="Helical" evidence="7">
    <location>
        <begin position="115"/>
        <end position="136"/>
    </location>
</feature>
<evidence type="ECO:0000256" key="2">
    <source>
        <dbReference type="ARBA" id="ARBA00008114"/>
    </source>
</evidence>
<proteinExistence type="inferred from homology"/>
<dbReference type="Gene3D" id="1.20.1510.10">
    <property type="entry name" value="Cation efflux protein transmembrane domain"/>
    <property type="match status" value="1"/>
</dbReference>
<dbReference type="NCBIfam" id="TIGR01297">
    <property type="entry name" value="CDF"/>
    <property type="match status" value="1"/>
</dbReference>
<evidence type="ECO:0000256" key="5">
    <source>
        <dbReference type="ARBA" id="ARBA00022989"/>
    </source>
</evidence>
<dbReference type="KEGG" id="ppsc:EHS13_11295"/>
<dbReference type="InterPro" id="IPR002524">
    <property type="entry name" value="Cation_efflux"/>
</dbReference>
<keyword evidence="11" id="KW-1185">Reference proteome</keyword>
<keyword evidence="5 7" id="KW-1133">Transmembrane helix</keyword>
<reference evidence="11" key="1">
    <citation type="submission" date="2018-11" db="EMBL/GenBank/DDBJ databases">
        <title>Complete genome sequence of Paenibacillus sp. ML311-T8.</title>
        <authorList>
            <person name="Nam Y.-D."/>
            <person name="Kang J."/>
            <person name="Chung W.-H."/>
            <person name="Park Y.S."/>
        </authorList>
    </citation>
    <scope>NUCLEOTIDE SEQUENCE [LARGE SCALE GENOMIC DNA]</scope>
    <source>
        <strain evidence="11">ML311-T8</strain>
    </source>
</reference>
<feature type="transmembrane region" description="Helical" evidence="7">
    <location>
        <begin position="157"/>
        <end position="177"/>
    </location>
</feature>
<evidence type="ECO:0000256" key="7">
    <source>
        <dbReference type="SAM" id="Phobius"/>
    </source>
</evidence>
<keyword evidence="3" id="KW-0813">Transport</keyword>
<dbReference type="GO" id="GO:0008324">
    <property type="term" value="F:monoatomic cation transmembrane transporter activity"/>
    <property type="evidence" value="ECO:0007669"/>
    <property type="project" value="InterPro"/>
</dbReference>
<protein>
    <submittedName>
        <fullName evidence="10">Cation transporter</fullName>
    </submittedName>
</protein>
<comment type="similarity">
    <text evidence="2">Belongs to the cation diffusion facilitator (CDF) transporter (TC 2.A.4) family.</text>
</comment>
<dbReference type="Gene3D" id="3.30.70.1350">
    <property type="entry name" value="Cation efflux protein, cytoplasmic domain"/>
    <property type="match status" value="1"/>
</dbReference>
<feature type="transmembrane region" description="Helical" evidence="7">
    <location>
        <begin position="12"/>
        <end position="33"/>
    </location>
</feature>
<feature type="domain" description="Cation efflux protein transmembrane" evidence="8">
    <location>
        <begin position="14"/>
        <end position="209"/>
    </location>
</feature>
<comment type="subcellular location">
    <subcellularLocation>
        <location evidence="1">Membrane</location>
        <topology evidence="1">Multi-pass membrane protein</topology>
    </subcellularLocation>
</comment>
<accession>A0A6B8RJ61</accession>
<dbReference type="PANTHER" id="PTHR43840">
    <property type="entry name" value="MITOCHONDRIAL METAL TRANSPORTER 1-RELATED"/>
    <property type="match status" value="1"/>
</dbReference>
<dbReference type="PANTHER" id="PTHR43840:SF15">
    <property type="entry name" value="MITOCHONDRIAL METAL TRANSPORTER 1-RELATED"/>
    <property type="match status" value="1"/>
</dbReference>
<dbReference type="SUPFAM" id="SSF161111">
    <property type="entry name" value="Cation efflux protein transmembrane domain-like"/>
    <property type="match status" value="1"/>
</dbReference>
<dbReference type="AlphaFoldDB" id="A0A6B8RJ61"/>
<dbReference type="RefSeq" id="WP_155700463.1">
    <property type="nucleotide sequence ID" value="NZ_CP034235.1"/>
</dbReference>
<keyword evidence="4 7" id="KW-0812">Transmembrane</keyword>